<feature type="compositionally biased region" description="Basic and acidic residues" evidence="1">
    <location>
        <begin position="94"/>
        <end position="105"/>
    </location>
</feature>
<dbReference type="EMBL" id="KV419509">
    <property type="protein sequence ID" value="KZS86406.1"/>
    <property type="molecule type" value="Genomic_DNA"/>
</dbReference>
<keyword evidence="3" id="KW-1185">Reference proteome</keyword>
<evidence type="ECO:0000256" key="1">
    <source>
        <dbReference type="SAM" id="MobiDB-lite"/>
    </source>
</evidence>
<feature type="compositionally biased region" description="Polar residues" evidence="1">
    <location>
        <begin position="74"/>
        <end position="83"/>
    </location>
</feature>
<dbReference type="OrthoDB" id="2658103at2759"/>
<evidence type="ECO:0000313" key="2">
    <source>
        <dbReference type="EMBL" id="KZS86406.1"/>
    </source>
</evidence>
<feature type="region of interest" description="Disordered" evidence="1">
    <location>
        <begin position="1"/>
        <end position="131"/>
    </location>
</feature>
<organism evidence="2 3">
    <name type="scientific">Sistotremastrum niveocremeum HHB9708</name>
    <dbReference type="NCBI Taxonomy" id="1314777"/>
    <lineage>
        <taxon>Eukaryota</taxon>
        <taxon>Fungi</taxon>
        <taxon>Dikarya</taxon>
        <taxon>Basidiomycota</taxon>
        <taxon>Agaricomycotina</taxon>
        <taxon>Agaricomycetes</taxon>
        <taxon>Sistotremastrales</taxon>
        <taxon>Sistotremastraceae</taxon>
        <taxon>Sertulicium</taxon>
        <taxon>Sertulicium niveocremeum</taxon>
    </lineage>
</organism>
<name>A0A164M6F0_9AGAM</name>
<feature type="compositionally biased region" description="Basic residues" evidence="1">
    <location>
        <begin position="10"/>
        <end position="19"/>
    </location>
</feature>
<dbReference type="Proteomes" id="UP000076722">
    <property type="component" value="Unassembled WGS sequence"/>
</dbReference>
<accession>A0A164M6F0</accession>
<gene>
    <name evidence="2" type="ORF">SISNIDRAFT_471816</name>
</gene>
<reference evidence="2 3" key="1">
    <citation type="journal article" date="2016" name="Mol. Biol. Evol.">
        <title>Comparative Genomics of Early-Diverging Mushroom-Forming Fungi Provides Insights into the Origins of Lignocellulose Decay Capabilities.</title>
        <authorList>
            <person name="Nagy L.G."/>
            <person name="Riley R."/>
            <person name="Tritt A."/>
            <person name="Adam C."/>
            <person name="Daum C."/>
            <person name="Floudas D."/>
            <person name="Sun H."/>
            <person name="Yadav J.S."/>
            <person name="Pangilinan J."/>
            <person name="Larsson K.H."/>
            <person name="Matsuura K."/>
            <person name="Barry K."/>
            <person name="Labutti K."/>
            <person name="Kuo R."/>
            <person name="Ohm R.A."/>
            <person name="Bhattacharya S.S."/>
            <person name="Shirouzu T."/>
            <person name="Yoshinaga Y."/>
            <person name="Martin F.M."/>
            <person name="Grigoriev I.V."/>
            <person name="Hibbett D.S."/>
        </authorList>
    </citation>
    <scope>NUCLEOTIDE SEQUENCE [LARGE SCALE GENOMIC DNA]</scope>
    <source>
        <strain evidence="2 3">HHB9708</strain>
    </source>
</reference>
<sequence>MAPRDSANKNPRKPRKKKNIPVPLPDLDDLLPIDPTVPLYEERPSVPPGLLQMDSAAPVYQENPVTPPSHAASARQSAGQQEQRLGRPPGPYRSWDEAERAEARQRLKQWSQHTQHVKPPYRMATGAKELD</sequence>
<proteinExistence type="predicted"/>
<evidence type="ECO:0000313" key="3">
    <source>
        <dbReference type="Proteomes" id="UP000076722"/>
    </source>
</evidence>
<dbReference type="AlphaFoldDB" id="A0A164M6F0"/>
<protein>
    <submittedName>
        <fullName evidence="2">Uncharacterized protein</fullName>
    </submittedName>
</protein>
<feature type="non-terminal residue" evidence="2">
    <location>
        <position position="131"/>
    </location>
</feature>